<dbReference type="RefSeq" id="XP_005092939.2">
    <property type="nucleotide sequence ID" value="XM_005092882.3"/>
</dbReference>
<feature type="chain" id="PRO_5045021078" evidence="1">
    <location>
        <begin position="27"/>
        <end position="252"/>
    </location>
</feature>
<keyword evidence="2" id="KW-1185">Reference proteome</keyword>
<evidence type="ECO:0000313" key="3">
    <source>
        <dbReference type="RefSeq" id="XP_005092939.2"/>
    </source>
</evidence>
<evidence type="ECO:0000256" key="1">
    <source>
        <dbReference type="SAM" id="SignalP"/>
    </source>
</evidence>
<reference evidence="3 4" key="1">
    <citation type="submission" date="2025-05" db="UniProtKB">
        <authorList>
            <consortium name="RefSeq"/>
        </authorList>
    </citation>
    <scope>IDENTIFICATION</scope>
</reference>
<proteinExistence type="predicted"/>
<name>A0ABM0JG61_APLCA</name>
<feature type="signal peptide" evidence="1">
    <location>
        <begin position="1"/>
        <end position="26"/>
    </location>
</feature>
<dbReference type="Proteomes" id="UP000694888">
    <property type="component" value="Unplaced"/>
</dbReference>
<dbReference type="RefSeq" id="XP_035824258.1">
    <property type="nucleotide sequence ID" value="XM_035968365.1"/>
</dbReference>
<gene>
    <name evidence="3 4" type="primary">LOC101851712</name>
</gene>
<keyword evidence="1" id="KW-0732">Signal</keyword>
<dbReference type="GeneID" id="101851712"/>
<evidence type="ECO:0000313" key="4">
    <source>
        <dbReference type="RefSeq" id="XP_035824258.1"/>
    </source>
</evidence>
<sequence length="252" mass="28748">MASTSSWITVVPSLLLLLISWERVHGEETTRPVSRQRVGEYSFGKCVVQGLYPQDLDSFNSVEMTREHALGSRWTERCRTCKCDSFGAWCQGPTCPVPYDFSQEKWCLQWSEDGCCCEQLGCSVDDEEYPLHQEFPYGDGNPCLTCNCMIGQSKDHCLRQKCGTSDIICEDRSVTYDDDCCPFFTCPHGAFCDVIPDPYPESPRHELLDWYRNIDPLPVGMTQHFHIDSWNTYVCQCMRGGTANCTMQSFNL</sequence>
<protein>
    <submittedName>
        <fullName evidence="3 4">Uncharacterized protein LOC101851712</fullName>
    </submittedName>
</protein>
<organism evidence="2 3">
    <name type="scientific">Aplysia californica</name>
    <name type="common">California sea hare</name>
    <dbReference type="NCBI Taxonomy" id="6500"/>
    <lineage>
        <taxon>Eukaryota</taxon>
        <taxon>Metazoa</taxon>
        <taxon>Spiralia</taxon>
        <taxon>Lophotrochozoa</taxon>
        <taxon>Mollusca</taxon>
        <taxon>Gastropoda</taxon>
        <taxon>Heterobranchia</taxon>
        <taxon>Euthyneura</taxon>
        <taxon>Tectipleura</taxon>
        <taxon>Aplysiida</taxon>
        <taxon>Aplysioidea</taxon>
        <taxon>Aplysiidae</taxon>
        <taxon>Aplysia</taxon>
    </lineage>
</organism>
<evidence type="ECO:0000313" key="2">
    <source>
        <dbReference type="Proteomes" id="UP000694888"/>
    </source>
</evidence>
<accession>A0ABM0JG61</accession>